<proteinExistence type="predicted"/>
<keyword evidence="2" id="KW-1185">Reference proteome</keyword>
<protein>
    <submittedName>
        <fullName evidence="1">Uncharacterized protein</fullName>
    </submittedName>
</protein>
<reference evidence="1" key="1">
    <citation type="submission" date="2020-01" db="EMBL/GenBank/DDBJ databases">
        <title>Identification and distribution of gene clusters putatively required for synthesis of sphingolipid metabolism inhibitors in phylogenetically diverse species of the filamentous fungus Fusarium.</title>
        <authorList>
            <person name="Kim H.-S."/>
            <person name="Busman M."/>
            <person name="Brown D.W."/>
            <person name="Divon H."/>
            <person name="Uhlig S."/>
            <person name="Proctor R.H."/>
        </authorList>
    </citation>
    <scope>NUCLEOTIDE SEQUENCE</scope>
    <source>
        <strain evidence="1">NRRL 31653</strain>
    </source>
</reference>
<comment type="caution">
    <text evidence="1">The sequence shown here is derived from an EMBL/GenBank/DDBJ whole genome shotgun (WGS) entry which is preliminary data.</text>
</comment>
<name>A0A9P5B9I4_9HYPO</name>
<dbReference type="Proteomes" id="UP000737391">
    <property type="component" value="Unassembled WGS sequence"/>
</dbReference>
<gene>
    <name evidence="1" type="ORF">FAGAP_5382</name>
</gene>
<accession>A0A9P5B9I4</accession>
<evidence type="ECO:0000313" key="1">
    <source>
        <dbReference type="EMBL" id="KAF4498477.1"/>
    </source>
</evidence>
<dbReference type="AlphaFoldDB" id="A0A9P5B9I4"/>
<dbReference type="EMBL" id="LUFC02000339">
    <property type="protein sequence ID" value="KAF4498477.1"/>
    <property type="molecule type" value="Genomic_DNA"/>
</dbReference>
<sequence>MFVYHGIVDQVTSSSVEFMVAILPSRVEIGSPCIVLCLPGVHGPQQETDSAVQSFEAVIETMDIAPGDKTAAFTSGSYGLAMQLPQDMSTLYLSFMDDRDGSAISSPMGLVMHQPLFANNAKDYIQTIFLGPVHLHNQFQGFLVAVVLSENEGEMANTTNACIAWNAKTASTTKVTPCTVIRDPEVKEQSEDEESGQPHFAVNTASHEFRGRIGLCTSGKHALELSLHPHYKHGLPSSKDWSVATIPQLDKHQEIILEMVSGFGSNGSIVINNDSKDVVTCTIEPNDAEWFGIGISSAGVVLAALGMPTVASPLVGLWVAWSGLLLAIGSLADTLSTGDDSKSMVLFPNDQMEKARTGWFTYWGIIMVQNSVENNGYKLVGTSYQIPKATLNTYQVRNIPLTTNVNKRTLFGIDLGNRSQLSHLRLLGIRGVKPDANLDVYGNPGTPNEGDILSYDANGTIVGSWTGAFDTGRDYFFRARSATKDTQVAIVQDGRDVFGHSKNVSICHLLQDPYSPVLCIQDAEIVSEIYSTVDRKAIGTARTNEDVLKLIQQNKQSGFNWAYCHERSLSPFTVYAWRWKSNNAVKRNGGRNTYFVVGAESWTHMAILK</sequence>
<organism evidence="1 2">
    <name type="scientific">Fusarium agapanthi</name>
    <dbReference type="NCBI Taxonomy" id="1803897"/>
    <lineage>
        <taxon>Eukaryota</taxon>
        <taxon>Fungi</taxon>
        <taxon>Dikarya</taxon>
        <taxon>Ascomycota</taxon>
        <taxon>Pezizomycotina</taxon>
        <taxon>Sordariomycetes</taxon>
        <taxon>Hypocreomycetidae</taxon>
        <taxon>Hypocreales</taxon>
        <taxon>Nectriaceae</taxon>
        <taxon>Fusarium</taxon>
        <taxon>Fusarium fujikuroi species complex</taxon>
    </lineage>
</organism>
<evidence type="ECO:0000313" key="2">
    <source>
        <dbReference type="Proteomes" id="UP000737391"/>
    </source>
</evidence>
<dbReference type="OrthoDB" id="5076671at2759"/>